<comment type="function">
    <text evidence="2">One of several proteins that assist in the late maturation steps of the functional core of the 30S ribosomal subunit. Associates with free 30S ribosomal subunits (but not with 30S subunits that are part of 70S ribosomes or polysomes). Required for efficient processing of 16S rRNA. May interact with the 5'-terminal helix region of 16S rRNA.</text>
</comment>
<organism evidence="3 4">
    <name type="scientific">Sneathiella sedimenti</name>
    <dbReference type="NCBI Taxonomy" id="2816034"/>
    <lineage>
        <taxon>Bacteria</taxon>
        <taxon>Pseudomonadati</taxon>
        <taxon>Pseudomonadota</taxon>
        <taxon>Alphaproteobacteria</taxon>
        <taxon>Sneathiellales</taxon>
        <taxon>Sneathiellaceae</taxon>
        <taxon>Sneathiella</taxon>
    </lineage>
</organism>
<reference evidence="3 4" key="1">
    <citation type="submission" date="2021-03" db="EMBL/GenBank/DDBJ databases">
        <title>Sneathiella sp. CAU 1612 isolated from Kang Won-do.</title>
        <authorList>
            <person name="Kim W."/>
        </authorList>
    </citation>
    <scope>NUCLEOTIDE SEQUENCE [LARGE SCALE GENOMIC DNA]</scope>
    <source>
        <strain evidence="3 4">CAU 1612</strain>
    </source>
</reference>
<gene>
    <name evidence="2 3" type="primary">rbfA</name>
    <name evidence="3" type="ORF">J0X12_03100</name>
</gene>
<evidence type="ECO:0000313" key="4">
    <source>
        <dbReference type="Proteomes" id="UP000664761"/>
    </source>
</evidence>
<accession>A0ABS3F245</accession>
<dbReference type="InterPro" id="IPR020053">
    <property type="entry name" value="Ribosome-bd_factorA_CS"/>
</dbReference>
<evidence type="ECO:0000256" key="1">
    <source>
        <dbReference type="ARBA" id="ARBA00022517"/>
    </source>
</evidence>
<comment type="similarity">
    <text evidence="2">Belongs to the RbfA family.</text>
</comment>
<dbReference type="SUPFAM" id="SSF89919">
    <property type="entry name" value="Ribosome-binding factor A, RbfA"/>
    <property type="match status" value="1"/>
</dbReference>
<dbReference type="PANTHER" id="PTHR33515">
    <property type="entry name" value="RIBOSOME-BINDING FACTOR A, CHLOROPLASTIC-RELATED"/>
    <property type="match status" value="1"/>
</dbReference>
<dbReference type="NCBIfam" id="TIGR00082">
    <property type="entry name" value="rbfA"/>
    <property type="match status" value="1"/>
</dbReference>
<dbReference type="PROSITE" id="PS01319">
    <property type="entry name" value="RBFA"/>
    <property type="match status" value="1"/>
</dbReference>
<dbReference type="EMBL" id="JAFLNC010000001">
    <property type="protein sequence ID" value="MBO0332585.1"/>
    <property type="molecule type" value="Genomic_DNA"/>
</dbReference>
<dbReference type="Proteomes" id="UP000664761">
    <property type="component" value="Unassembled WGS sequence"/>
</dbReference>
<dbReference type="PANTHER" id="PTHR33515:SF1">
    <property type="entry name" value="RIBOSOME-BINDING FACTOR A, CHLOROPLASTIC-RELATED"/>
    <property type="match status" value="1"/>
</dbReference>
<keyword evidence="1 2" id="KW-0690">Ribosome biogenesis</keyword>
<dbReference type="Pfam" id="PF02033">
    <property type="entry name" value="RBFA"/>
    <property type="match status" value="1"/>
</dbReference>
<comment type="subunit">
    <text evidence="2">Monomer. Binds 30S ribosomal subunits, but not 50S ribosomal subunits or 70S ribosomes.</text>
</comment>
<comment type="subcellular location">
    <subcellularLocation>
        <location evidence="2">Cytoplasm</location>
    </subcellularLocation>
</comment>
<sequence length="129" mass="14217">MAQSKRGPRTASKRQLRVGEELRHVIAEILSRDLIHDPDVAGASVTISEVKPSPDMRNATVYVTSLGGVNEEAVIAGLNRTAGVIQGEMGRQLTMKFTPRLVFRKDDSFAYGSHIDELIRKNQSPEDSK</sequence>
<evidence type="ECO:0000256" key="2">
    <source>
        <dbReference type="HAMAP-Rule" id="MF_00003"/>
    </source>
</evidence>
<name>A0ABS3F245_9PROT</name>
<dbReference type="HAMAP" id="MF_00003">
    <property type="entry name" value="RbfA"/>
    <property type="match status" value="1"/>
</dbReference>
<dbReference type="InterPro" id="IPR023799">
    <property type="entry name" value="RbfA_dom_sf"/>
</dbReference>
<keyword evidence="2" id="KW-0963">Cytoplasm</keyword>
<protein>
    <recommendedName>
        <fullName evidence="2">Ribosome-binding factor A</fullName>
    </recommendedName>
</protein>
<proteinExistence type="inferred from homology"/>
<dbReference type="Gene3D" id="3.30.300.20">
    <property type="match status" value="1"/>
</dbReference>
<keyword evidence="4" id="KW-1185">Reference proteome</keyword>
<dbReference type="InterPro" id="IPR000238">
    <property type="entry name" value="RbfA"/>
</dbReference>
<dbReference type="InterPro" id="IPR015946">
    <property type="entry name" value="KH_dom-like_a/b"/>
</dbReference>
<evidence type="ECO:0000313" key="3">
    <source>
        <dbReference type="EMBL" id="MBO0332585.1"/>
    </source>
</evidence>
<dbReference type="RefSeq" id="WP_207042122.1">
    <property type="nucleotide sequence ID" value="NZ_JAFLNC010000001.1"/>
</dbReference>
<dbReference type="NCBIfam" id="NF001802">
    <property type="entry name" value="PRK00521.2-5"/>
    <property type="match status" value="1"/>
</dbReference>
<comment type="caution">
    <text evidence="3">The sequence shown here is derived from an EMBL/GenBank/DDBJ whole genome shotgun (WGS) entry which is preliminary data.</text>
</comment>